<dbReference type="Proteomes" id="UP000199600">
    <property type="component" value="Unassembled WGS sequence"/>
</dbReference>
<dbReference type="EMBL" id="FLQY01000006">
    <property type="protein sequence ID" value="SBT03325.1"/>
    <property type="molecule type" value="Genomic_DNA"/>
</dbReference>
<sequence>MQMKADFQGLIDAQWLDARPGEVSMSALADMTEAIR</sequence>
<name>A0A1A8XDQ3_9RHOO</name>
<accession>A0A1A8XDQ3</accession>
<protein>
    <submittedName>
        <fullName evidence="1">Uncharacterized protein</fullName>
    </submittedName>
</protein>
<evidence type="ECO:0000313" key="1">
    <source>
        <dbReference type="EMBL" id="SBT03325.1"/>
    </source>
</evidence>
<gene>
    <name evidence="1" type="ORF">PROAA_1030010</name>
</gene>
<evidence type="ECO:0000313" key="2">
    <source>
        <dbReference type="Proteomes" id="UP000199600"/>
    </source>
</evidence>
<dbReference type="AlphaFoldDB" id="A0A1A8XDQ3"/>
<proteinExistence type="predicted"/>
<organism evidence="1 2">
    <name type="scientific">Candidatus Propionivibrio aalborgensis</name>
    <dbReference type="NCBI Taxonomy" id="1860101"/>
    <lineage>
        <taxon>Bacteria</taxon>
        <taxon>Pseudomonadati</taxon>
        <taxon>Pseudomonadota</taxon>
        <taxon>Betaproteobacteria</taxon>
        <taxon>Rhodocyclales</taxon>
        <taxon>Rhodocyclaceae</taxon>
        <taxon>Propionivibrio</taxon>
    </lineage>
</organism>
<reference evidence="1 2" key="1">
    <citation type="submission" date="2016-06" db="EMBL/GenBank/DDBJ databases">
        <authorList>
            <person name="Kjaerup R.B."/>
            <person name="Dalgaard T.S."/>
            <person name="Juul-Madsen H.R."/>
        </authorList>
    </citation>
    <scope>NUCLEOTIDE SEQUENCE [LARGE SCALE GENOMIC DNA]</scope>
    <source>
        <strain evidence="1">2</strain>
    </source>
</reference>
<keyword evidence="2" id="KW-1185">Reference proteome</keyword>